<organism evidence="9 10">
    <name type="scientific">Adiantum capillus-veneris</name>
    <name type="common">Maidenhair fern</name>
    <dbReference type="NCBI Taxonomy" id="13818"/>
    <lineage>
        <taxon>Eukaryota</taxon>
        <taxon>Viridiplantae</taxon>
        <taxon>Streptophyta</taxon>
        <taxon>Embryophyta</taxon>
        <taxon>Tracheophyta</taxon>
        <taxon>Polypodiopsida</taxon>
        <taxon>Polypodiidae</taxon>
        <taxon>Polypodiales</taxon>
        <taxon>Pteridineae</taxon>
        <taxon>Pteridaceae</taxon>
        <taxon>Vittarioideae</taxon>
        <taxon>Adiantum</taxon>
    </lineage>
</organism>
<dbReference type="GO" id="GO:0008270">
    <property type="term" value="F:zinc ion binding"/>
    <property type="evidence" value="ECO:0007669"/>
    <property type="project" value="UniProtKB-KW"/>
</dbReference>
<keyword evidence="5" id="KW-0694">RNA-binding</keyword>
<name>A0A9D4UFH6_ADICA</name>
<dbReference type="InterPro" id="IPR001876">
    <property type="entry name" value="Znf_RanBP2"/>
</dbReference>
<dbReference type="PANTHER" id="PTHR23238">
    <property type="entry name" value="RNA BINDING PROTEIN"/>
    <property type="match status" value="1"/>
</dbReference>
<dbReference type="Gene3D" id="4.10.1060.10">
    <property type="entry name" value="Zinc finger, RanBP2-type"/>
    <property type="match status" value="1"/>
</dbReference>
<dbReference type="FunFam" id="4.10.1060.10:FF:000017">
    <property type="entry name" value="FUS RNA-binding protein"/>
    <property type="match status" value="1"/>
</dbReference>
<comment type="subcellular location">
    <subcellularLocation>
        <location evidence="1">Nucleus</location>
    </subcellularLocation>
</comment>
<feature type="domain" description="RanBP2-type" evidence="8">
    <location>
        <begin position="146"/>
        <end position="177"/>
    </location>
</feature>
<evidence type="ECO:0000256" key="4">
    <source>
        <dbReference type="ARBA" id="ARBA00022833"/>
    </source>
</evidence>
<dbReference type="PROSITE" id="PS01358">
    <property type="entry name" value="ZF_RANBP2_1"/>
    <property type="match status" value="1"/>
</dbReference>
<evidence type="ECO:0000256" key="7">
    <source>
        <dbReference type="PROSITE-ProRule" id="PRU00322"/>
    </source>
</evidence>
<proteinExistence type="predicted"/>
<comment type="caution">
    <text evidence="9">The sequence shown here is derived from an EMBL/GenBank/DDBJ whole genome shotgun (WGS) entry which is preliminary data.</text>
</comment>
<evidence type="ECO:0000313" key="10">
    <source>
        <dbReference type="Proteomes" id="UP000886520"/>
    </source>
</evidence>
<evidence type="ECO:0000256" key="6">
    <source>
        <dbReference type="ARBA" id="ARBA00023242"/>
    </source>
</evidence>
<keyword evidence="3 7" id="KW-0863">Zinc-finger</keyword>
<keyword evidence="6" id="KW-0539">Nucleus</keyword>
<evidence type="ECO:0000313" key="9">
    <source>
        <dbReference type="EMBL" id="KAI5066286.1"/>
    </source>
</evidence>
<dbReference type="GO" id="GO:0006355">
    <property type="term" value="P:regulation of DNA-templated transcription"/>
    <property type="evidence" value="ECO:0007669"/>
    <property type="project" value="InterPro"/>
</dbReference>
<dbReference type="PROSITE" id="PS50199">
    <property type="entry name" value="ZF_RANBP2_2"/>
    <property type="match status" value="1"/>
</dbReference>
<dbReference type="GO" id="GO:0005634">
    <property type="term" value="C:nucleus"/>
    <property type="evidence" value="ECO:0007669"/>
    <property type="project" value="UniProtKB-SubCell"/>
</dbReference>
<dbReference type="AlphaFoldDB" id="A0A9D4UFH6"/>
<dbReference type="SUPFAM" id="SSF90209">
    <property type="entry name" value="Ran binding protein zinc finger-like"/>
    <property type="match status" value="1"/>
</dbReference>
<dbReference type="Proteomes" id="UP000886520">
    <property type="component" value="Chromosome 18"/>
</dbReference>
<evidence type="ECO:0000256" key="3">
    <source>
        <dbReference type="ARBA" id="ARBA00022771"/>
    </source>
</evidence>
<keyword evidence="4" id="KW-0862">Zinc</keyword>
<keyword evidence="10" id="KW-1185">Reference proteome</keyword>
<dbReference type="EMBL" id="JABFUD020000018">
    <property type="protein sequence ID" value="KAI5066286.1"/>
    <property type="molecule type" value="Genomic_DNA"/>
</dbReference>
<evidence type="ECO:0000259" key="8">
    <source>
        <dbReference type="PROSITE" id="PS50199"/>
    </source>
</evidence>
<gene>
    <name evidence="9" type="ORF">GOP47_0018910</name>
</gene>
<keyword evidence="2" id="KW-0479">Metal-binding</keyword>
<accession>A0A9D4UFH6</accession>
<evidence type="ECO:0000256" key="1">
    <source>
        <dbReference type="ARBA" id="ARBA00004123"/>
    </source>
</evidence>
<protein>
    <recommendedName>
        <fullName evidence="8">RanBP2-type domain-containing protein</fullName>
    </recommendedName>
</protein>
<reference evidence="9" key="1">
    <citation type="submission" date="2021-01" db="EMBL/GenBank/DDBJ databases">
        <title>Adiantum capillus-veneris genome.</title>
        <authorList>
            <person name="Fang Y."/>
            <person name="Liao Q."/>
        </authorList>
    </citation>
    <scope>NUCLEOTIDE SEQUENCE</scope>
    <source>
        <strain evidence="9">H3</strain>
        <tissue evidence="9">Leaf</tissue>
    </source>
</reference>
<dbReference type="SMART" id="SM00547">
    <property type="entry name" value="ZnF_RBZ"/>
    <property type="match status" value="1"/>
</dbReference>
<dbReference type="OrthoDB" id="1878647at2759"/>
<dbReference type="InterPro" id="IPR036443">
    <property type="entry name" value="Znf_RanBP2_sf"/>
</dbReference>
<dbReference type="InterPro" id="IPR034870">
    <property type="entry name" value="TET_fam"/>
</dbReference>
<evidence type="ECO:0000256" key="5">
    <source>
        <dbReference type="ARBA" id="ARBA00022884"/>
    </source>
</evidence>
<sequence length="257" mass="29093">MVCIVECSIQVVNSMLPFPVVKMSRVKETGLKEAKVTLEHWNMARDLAYWLDGYVLEGSKMKAFVANQPQICTLKRHRPQRIFGCDGFKHAGYGRGGGSGRACKRFKNGSFNPLQARCRVIDGPRDQLIRSAVDWGRTNDPNLEPREGDWICSEPSCGNLNFARRTQCNKCHKPRKEIQREMGSPGFGPPVEASHIGSYNNFAGMFIRPELRKGPNGDDPYFVHGRRHKPNPYHCRASLCYREDGYLPSRKIGSSDF</sequence>
<evidence type="ECO:0000256" key="2">
    <source>
        <dbReference type="ARBA" id="ARBA00022723"/>
    </source>
</evidence>
<dbReference type="GO" id="GO:0003723">
    <property type="term" value="F:RNA binding"/>
    <property type="evidence" value="ECO:0007669"/>
    <property type="project" value="UniProtKB-KW"/>
</dbReference>